<dbReference type="AlphaFoldDB" id="A0A0S2IRY3"/>
<dbReference type="EMBL" id="CP012029">
    <property type="protein sequence ID" value="ALO26067.1"/>
    <property type="molecule type" value="Genomic_DNA"/>
</dbReference>
<proteinExistence type="predicted"/>
<evidence type="ECO:0000313" key="2">
    <source>
        <dbReference type="Proteomes" id="UP000058857"/>
    </source>
</evidence>
<sequence>MKIPNSSRHLICKGGLKISGSLFYLGVPLARTFRKWNVLFSLGFFFQIIFESRSRLD</sequence>
<evidence type="ECO:0000313" key="1">
    <source>
        <dbReference type="EMBL" id="ALO26067.1"/>
    </source>
</evidence>
<dbReference type="PATRIC" id="fig|280505.15.peg.1748"/>
<dbReference type="Proteomes" id="UP000058857">
    <property type="component" value="Chromosome 1"/>
</dbReference>
<organism evidence="1">
    <name type="scientific">Leptospira borgpetersenii serovar Ballum</name>
    <dbReference type="NCBI Taxonomy" id="280505"/>
    <lineage>
        <taxon>Bacteria</taxon>
        <taxon>Pseudomonadati</taxon>
        <taxon>Spirochaetota</taxon>
        <taxon>Spirochaetia</taxon>
        <taxon>Leptospirales</taxon>
        <taxon>Leptospiraceae</taxon>
        <taxon>Leptospira</taxon>
    </lineage>
</organism>
<protein>
    <submittedName>
        <fullName evidence="1">Uncharacterized protein</fullName>
    </submittedName>
</protein>
<name>A0A0S2IRY3_LEPBO</name>
<reference evidence="1 2" key="1">
    <citation type="journal article" date="2015" name="PLoS Negl. Trop. Dis.">
        <title>Distribution of Plasmids in Distinct Leptospira Pathogenic Species.</title>
        <authorList>
            <person name="Wang Y."/>
            <person name="Zhuang X."/>
            <person name="Zhong Y."/>
            <person name="Zhang C."/>
            <person name="Zhang Y."/>
            <person name="Zeng L."/>
            <person name="Zhu Y."/>
            <person name="He P."/>
            <person name="Dong K."/>
            <person name="Pal U."/>
            <person name="Guo X."/>
            <person name="Qin J."/>
        </authorList>
    </citation>
    <scope>NUCLEOTIDE SEQUENCE [LARGE SCALE GENOMIC DNA]</scope>
    <source>
        <strain evidence="1 2">56604</strain>
    </source>
</reference>
<accession>A0A0S2IRY3</accession>
<gene>
    <name evidence="1" type="ORF">LBBP_01784</name>
</gene>